<proteinExistence type="predicted"/>
<dbReference type="RefSeq" id="WP_124940017.1">
    <property type="nucleotide sequence ID" value="NZ_CP033577.1"/>
</dbReference>
<organism evidence="1 2">
    <name type="scientific">Vibrio mediterranei</name>
    <dbReference type="NCBI Taxonomy" id="689"/>
    <lineage>
        <taxon>Bacteria</taxon>
        <taxon>Pseudomonadati</taxon>
        <taxon>Pseudomonadota</taxon>
        <taxon>Gammaproteobacteria</taxon>
        <taxon>Vibrionales</taxon>
        <taxon>Vibrionaceae</taxon>
        <taxon>Vibrio</taxon>
    </lineage>
</organism>
<gene>
    <name evidence="1" type="ORF">ECB94_03745</name>
</gene>
<dbReference type="AlphaFoldDB" id="A0A3G4V826"/>
<dbReference type="Proteomes" id="UP000279760">
    <property type="component" value="Chromosome 1"/>
</dbReference>
<evidence type="ECO:0000313" key="1">
    <source>
        <dbReference type="EMBL" id="AYV20469.1"/>
    </source>
</evidence>
<evidence type="ECO:0000313" key="2">
    <source>
        <dbReference type="Proteomes" id="UP000279760"/>
    </source>
</evidence>
<name>A0A3G4V826_9VIBR</name>
<dbReference type="EMBL" id="CP033577">
    <property type="protein sequence ID" value="AYV20469.1"/>
    <property type="molecule type" value="Genomic_DNA"/>
</dbReference>
<protein>
    <submittedName>
        <fullName evidence="1">Uncharacterized protein</fullName>
    </submittedName>
</protein>
<reference evidence="1 2" key="1">
    <citation type="submission" date="2018-11" db="EMBL/GenBank/DDBJ databases">
        <title>Complete Genome Sequence of Vbrio mediterranei 117-T6: a Potential Pathogen Bacteria Isolated from the Conchocelis of Pyropia.</title>
        <authorList>
            <person name="Liu Q."/>
        </authorList>
    </citation>
    <scope>NUCLEOTIDE SEQUENCE [LARGE SCALE GENOMIC DNA]</scope>
    <source>
        <strain evidence="1 2">117-T6</strain>
    </source>
</reference>
<sequence length="85" mass="9347">MNNYIAAYLNDNGAVSVNSKTQEIVSMPLGSFPTFEQAVEHACDVLEGRIIGQGVLHRETGFGGFLICNEPEFEQLKEVTKDAKK</sequence>
<accession>A0A3G4V826</accession>